<gene>
    <name evidence="7" type="ORF">QR680_009722</name>
</gene>
<name>A0AA39INE4_9BILA</name>
<dbReference type="AlphaFoldDB" id="A0AA39INE4"/>
<dbReference type="InterPro" id="IPR019826">
    <property type="entry name" value="Carboxylesterase_B_AS"/>
</dbReference>
<dbReference type="Gene3D" id="3.40.50.1820">
    <property type="entry name" value="alpha/beta hydrolase"/>
    <property type="match status" value="1"/>
</dbReference>
<evidence type="ECO:0000259" key="6">
    <source>
        <dbReference type="Pfam" id="PF00135"/>
    </source>
</evidence>
<dbReference type="EC" id="3.1.1.-" evidence="4"/>
<proteinExistence type="inferred from homology"/>
<protein>
    <recommendedName>
        <fullName evidence="4">Carboxylic ester hydrolase</fullName>
        <ecNumber evidence="4">3.1.1.-</ecNumber>
    </recommendedName>
</protein>
<sequence>MVFRRKLMTNGGGTEGIPKVLGAFTANKLFGRVFQCAIVALWMVPLTAVLFLILSYFGFSVASFGSESLVGTPYGPVEGFEFEDAFVYLGIPFAKPPIGELRLEKSQRVERWTETLQATEFGASCVTAAGWSSRRNEKLDENCLFMNIMRPKEKSKNSTGYPVFVFIYGGGYETGTSTSYGYKEIVRNFVTQGFVFVTFNYRLGPLGFITTEDQVLPGNLGLWDQKSALEFIREVIPSFGGNPDEVTISGESAGGSSVSALTLSPLTNGLFQRAIQMSGSIFCSFAMSPRIGNQSREFIETIGCKGSSREIKECLKKKTLKDYAEAHATIGPALDTIIGLRYNPRIDGEFFPSDLHSMIKAAPKVPTITGITTAEMGAFVLFGENRSLIDVPQRKWNSFNEESLREILKKIAGRVSNLNELLAKFYVDRADKKEFKNSSFYLTRLVEATGDISFDVPVFQEAAEKLESGWPVYLYLEEFYNRNGRENVPVEGAFHGNELTYIFGRLWKQISAAKTEDGERFKKNLLDGFRSFAQSGRPSVGDIEWQQITLDHSDRYMSLNVESVMKEGLLRERIDFWTKDVPLAVDVNELKYLLPGARKRRRVDEL</sequence>
<evidence type="ECO:0000256" key="3">
    <source>
        <dbReference type="ARBA" id="ARBA00022801"/>
    </source>
</evidence>
<keyword evidence="2" id="KW-0719">Serine esterase</keyword>
<feature type="domain" description="Carboxylesterase type B" evidence="6">
    <location>
        <begin position="68"/>
        <end position="577"/>
    </location>
</feature>
<dbReference type="InterPro" id="IPR050309">
    <property type="entry name" value="Type-B_Carboxylest/Lipase"/>
</dbReference>
<keyword evidence="3 4" id="KW-0378">Hydrolase</keyword>
<reference evidence="7" key="1">
    <citation type="submission" date="2023-06" db="EMBL/GenBank/DDBJ databases">
        <title>Genomic analysis of the entomopathogenic nematode Steinernema hermaphroditum.</title>
        <authorList>
            <person name="Schwarz E.M."/>
            <person name="Heppert J.K."/>
            <person name="Baniya A."/>
            <person name="Schwartz H.T."/>
            <person name="Tan C.-H."/>
            <person name="Antoshechkin I."/>
            <person name="Sternberg P.W."/>
            <person name="Goodrich-Blair H."/>
            <person name="Dillman A.R."/>
        </authorList>
    </citation>
    <scope>NUCLEOTIDE SEQUENCE</scope>
    <source>
        <strain evidence="7">PS9179</strain>
        <tissue evidence="7">Whole animal</tissue>
    </source>
</reference>
<organism evidence="7 8">
    <name type="scientific">Steinernema hermaphroditum</name>
    <dbReference type="NCBI Taxonomy" id="289476"/>
    <lineage>
        <taxon>Eukaryota</taxon>
        <taxon>Metazoa</taxon>
        <taxon>Ecdysozoa</taxon>
        <taxon>Nematoda</taxon>
        <taxon>Chromadorea</taxon>
        <taxon>Rhabditida</taxon>
        <taxon>Tylenchina</taxon>
        <taxon>Panagrolaimomorpha</taxon>
        <taxon>Strongyloidoidea</taxon>
        <taxon>Steinernematidae</taxon>
        <taxon>Steinernema</taxon>
    </lineage>
</organism>
<dbReference type="SUPFAM" id="SSF53474">
    <property type="entry name" value="alpha/beta-Hydrolases"/>
    <property type="match status" value="1"/>
</dbReference>
<comment type="similarity">
    <text evidence="1 4">Belongs to the type-B carboxylesterase/lipase family.</text>
</comment>
<keyword evidence="5" id="KW-0472">Membrane</keyword>
<dbReference type="Proteomes" id="UP001175271">
    <property type="component" value="Unassembled WGS sequence"/>
</dbReference>
<evidence type="ECO:0000256" key="1">
    <source>
        <dbReference type="ARBA" id="ARBA00005964"/>
    </source>
</evidence>
<dbReference type="Pfam" id="PF00135">
    <property type="entry name" value="COesterase"/>
    <property type="match status" value="1"/>
</dbReference>
<evidence type="ECO:0000256" key="2">
    <source>
        <dbReference type="ARBA" id="ARBA00022487"/>
    </source>
</evidence>
<comment type="caution">
    <text evidence="7">The sequence shown here is derived from an EMBL/GenBank/DDBJ whole genome shotgun (WGS) entry which is preliminary data.</text>
</comment>
<dbReference type="InterPro" id="IPR002018">
    <property type="entry name" value="CarbesteraseB"/>
</dbReference>
<dbReference type="GO" id="GO:0052689">
    <property type="term" value="F:carboxylic ester hydrolase activity"/>
    <property type="evidence" value="ECO:0007669"/>
    <property type="project" value="UniProtKB-KW"/>
</dbReference>
<evidence type="ECO:0000313" key="7">
    <source>
        <dbReference type="EMBL" id="KAK0426462.1"/>
    </source>
</evidence>
<keyword evidence="5" id="KW-1133">Transmembrane helix</keyword>
<dbReference type="EMBL" id="JAUCMV010000001">
    <property type="protein sequence ID" value="KAK0426462.1"/>
    <property type="molecule type" value="Genomic_DNA"/>
</dbReference>
<dbReference type="PROSITE" id="PS00122">
    <property type="entry name" value="CARBOXYLESTERASE_B_1"/>
    <property type="match status" value="1"/>
</dbReference>
<dbReference type="InterPro" id="IPR029058">
    <property type="entry name" value="AB_hydrolase_fold"/>
</dbReference>
<evidence type="ECO:0000256" key="4">
    <source>
        <dbReference type="RuleBase" id="RU361235"/>
    </source>
</evidence>
<dbReference type="PANTHER" id="PTHR11559">
    <property type="entry name" value="CARBOXYLESTERASE"/>
    <property type="match status" value="1"/>
</dbReference>
<keyword evidence="5" id="KW-0812">Transmembrane</keyword>
<evidence type="ECO:0000313" key="8">
    <source>
        <dbReference type="Proteomes" id="UP001175271"/>
    </source>
</evidence>
<accession>A0AA39INE4</accession>
<feature type="transmembrane region" description="Helical" evidence="5">
    <location>
        <begin position="37"/>
        <end position="59"/>
    </location>
</feature>
<evidence type="ECO:0000256" key="5">
    <source>
        <dbReference type="SAM" id="Phobius"/>
    </source>
</evidence>
<keyword evidence="8" id="KW-1185">Reference proteome</keyword>